<evidence type="ECO:0000313" key="1">
    <source>
        <dbReference type="EMBL" id="MFD2159062.1"/>
    </source>
</evidence>
<reference evidence="2" key="1">
    <citation type="journal article" date="2019" name="Int. J. Syst. Evol. Microbiol.">
        <title>The Global Catalogue of Microorganisms (GCM) 10K type strain sequencing project: providing services to taxonomists for standard genome sequencing and annotation.</title>
        <authorList>
            <consortium name="The Broad Institute Genomics Platform"/>
            <consortium name="The Broad Institute Genome Sequencing Center for Infectious Disease"/>
            <person name="Wu L."/>
            <person name="Ma J."/>
        </authorList>
    </citation>
    <scope>NUCLEOTIDE SEQUENCE [LARGE SCALE GENOMIC DNA]</scope>
    <source>
        <strain evidence="2">CCUG 57942</strain>
    </source>
</reference>
<keyword evidence="2" id="KW-1185">Reference proteome</keyword>
<dbReference type="Proteomes" id="UP001597389">
    <property type="component" value="Unassembled WGS sequence"/>
</dbReference>
<comment type="caution">
    <text evidence="1">The sequence shown here is derived from an EMBL/GenBank/DDBJ whole genome shotgun (WGS) entry which is preliminary data.</text>
</comment>
<protein>
    <recommendedName>
        <fullName evidence="3">Type II secretion system protein</fullName>
    </recommendedName>
</protein>
<evidence type="ECO:0000313" key="2">
    <source>
        <dbReference type="Proteomes" id="UP001597389"/>
    </source>
</evidence>
<accession>A0ABW4ZB10</accession>
<proteinExistence type="predicted"/>
<dbReference type="EMBL" id="JBHUJB010000036">
    <property type="protein sequence ID" value="MFD2159062.1"/>
    <property type="molecule type" value="Genomic_DNA"/>
</dbReference>
<name>A0ABW4ZB10_9BACT</name>
<organism evidence="1 2">
    <name type="scientific">Rubritalea tangerina</name>
    <dbReference type="NCBI Taxonomy" id="430798"/>
    <lineage>
        <taxon>Bacteria</taxon>
        <taxon>Pseudomonadati</taxon>
        <taxon>Verrucomicrobiota</taxon>
        <taxon>Verrucomicrobiia</taxon>
        <taxon>Verrucomicrobiales</taxon>
        <taxon>Rubritaleaceae</taxon>
        <taxon>Rubritalea</taxon>
    </lineage>
</organism>
<evidence type="ECO:0008006" key="3">
    <source>
        <dbReference type="Google" id="ProtNLM"/>
    </source>
</evidence>
<gene>
    <name evidence="1" type="ORF">ACFSW8_09145</name>
</gene>
<sequence length="131" mass="14802">MLLEALLAFSIFGIAVTSIVIALHTTAELSQDIVREQWVKQEAQNILKEVITAPRSGNDFERDETYVIDEFTDARIVVEPLEAVNQDQDILDDLYSVTVTIYWDDDGQRAEQSFTTTHYSNMFNGANQGGR</sequence>